<reference evidence="13" key="1">
    <citation type="submission" date="2014-03" db="EMBL/GenBank/DDBJ databases">
        <authorList>
            <person name="Genoscope - CEA"/>
        </authorList>
    </citation>
    <scope>NUCLEOTIDE SEQUENCE [LARGE SCALE GENOMIC DNA]</scope>
    <source>
        <strain evidence="13">CF27</strain>
    </source>
</reference>
<comment type="activity regulation">
    <text evidence="12">Na(+) is not transported, but it plays an essential structural role and its presence is essential for fluoride channel function.</text>
</comment>
<evidence type="ECO:0000256" key="4">
    <source>
        <dbReference type="ARBA" id="ARBA00022692"/>
    </source>
</evidence>
<dbReference type="RefSeq" id="WP_035195661.1">
    <property type="nucleotide sequence ID" value="NZ_CCCS020000082.1"/>
</dbReference>
<evidence type="ECO:0000256" key="11">
    <source>
        <dbReference type="ARBA" id="ARBA00035585"/>
    </source>
</evidence>
<comment type="function">
    <text evidence="12">Fluoride-specific ion channel. Important for reducing fluoride concentration in the cell, thus reducing its toxicity.</text>
</comment>
<dbReference type="EMBL" id="LT841305">
    <property type="protein sequence ID" value="SMH66489.1"/>
    <property type="molecule type" value="Genomic_DNA"/>
</dbReference>
<dbReference type="AlphaFoldDB" id="A0A060UZT9"/>
<reference evidence="14 15" key="3">
    <citation type="submission" date="2017-03" db="EMBL/GenBank/DDBJ databases">
        <authorList>
            <person name="Regsiter A."/>
            <person name="William W."/>
        </authorList>
    </citation>
    <scope>NUCLEOTIDE SEQUENCE [LARGE SCALE GENOMIC DNA]</scope>
    <source>
        <strain evidence="14">PRJEB5721</strain>
    </source>
</reference>
<keyword evidence="9 12" id="KW-0407">Ion channel</keyword>
<dbReference type="EMBL" id="CCCS020000082">
    <property type="protein sequence ID" value="CDQ12173.1"/>
    <property type="molecule type" value="Genomic_DNA"/>
</dbReference>
<evidence type="ECO:0000256" key="12">
    <source>
        <dbReference type="HAMAP-Rule" id="MF_00454"/>
    </source>
</evidence>
<keyword evidence="15" id="KW-1185">Reference proteome</keyword>
<evidence type="ECO:0000256" key="1">
    <source>
        <dbReference type="ARBA" id="ARBA00004651"/>
    </source>
</evidence>
<accession>A0A060UZT9</accession>
<evidence type="ECO:0000256" key="9">
    <source>
        <dbReference type="ARBA" id="ARBA00023303"/>
    </source>
</evidence>
<evidence type="ECO:0000313" key="15">
    <source>
        <dbReference type="Proteomes" id="UP000193925"/>
    </source>
</evidence>
<dbReference type="PANTHER" id="PTHR28259">
    <property type="entry name" value="FLUORIDE EXPORT PROTEIN 1-RELATED"/>
    <property type="match status" value="1"/>
</dbReference>
<keyword evidence="8 12" id="KW-0472">Membrane</keyword>
<comment type="similarity">
    <text evidence="10 12">Belongs to the fluoride channel Fluc/FEX (TC 1.A.43) family.</text>
</comment>
<gene>
    <name evidence="12" type="primary">fluC</name>
    <name evidence="12 14" type="synonym">crcB</name>
    <name evidence="14" type="ORF">AFERRI_30221</name>
    <name evidence="13" type="ORF">AFERRI_90029</name>
</gene>
<evidence type="ECO:0000313" key="13">
    <source>
        <dbReference type="EMBL" id="CDQ12173.1"/>
    </source>
</evidence>
<evidence type="ECO:0000256" key="7">
    <source>
        <dbReference type="ARBA" id="ARBA00023065"/>
    </source>
</evidence>
<proteinExistence type="inferred from homology"/>
<reference evidence="13" key="2">
    <citation type="submission" date="2014-07" db="EMBL/GenBank/DDBJ databases">
        <title>Initial genome analysis of the psychrotolerant acidophile Acidithiobacillus ferrivorans CF27: insights into iron and sulfur oxidation pathways and into biofilm formation.</title>
        <authorList>
            <person name="Talla E."/>
            <person name="Hedrich S."/>
            <person name="Mangenot S."/>
            <person name="Ji B."/>
            <person name="Johnson D.B."/>
            <person name="Barbe V."/>
            <person name="Bonnefoy V."/>
        </authorList>
    </citation>
    <scope>NUCLEOTIDE SEQUENCE [LARGE SCALE GENOMIC DNA]</scope>
    <source>
        <strain evidence="13">CF27</strain>
    </source>
</reference>
<keyword evidence="7 12" id="KW-0406">Ion transport</keyword>
<feature type="transmembrane region" description="Helical" evidence="12">
    <location>
        <begin position="34"/>
        <end position="54"/>
    </location>
</feature>
<organism evidence="13">
    <name type="scientific">Acidithiobacillus ferrivorans</name>
    <dbReference type="NCBI Taxonomy" id="160808"/>
    <lineage>
        <taxon>Bacteria</taxon>
        <taxon>Pseudomonadati</taxon>
        <taxon>Pseudomonadota</taxon>
        <taxon>Acidithiobacillia</taxon>
        <taxon>Acidithiobacillales</taxon>
        <taxon>Acidithiobacillaceae</taxon>
        <taxon>Acidithiobacillus</taxon>
    </lineage>
</organism>
<evidence type="ECO:0000256" key="10">
    <source>
        <dbReference type="ARBA" id="ARBA00035120"/>
    </source>
</evidence>
<feature type="transmembrane region" description="Helical" evidence="12">
    <location>
        <begin position="66"/>
        <end position="86"/>
    </location>
</feature>
<evidence type="ECO:0000256" key="5">
    <source>
        <dbReference type="ARBA" id="ARBA00022989"/>
    </source>
</evidence>
<dbReference type="PANTHER" id="PTHR28259:SF1">
    <property type="entry name" value="FLUORIDE EXPORT PROTEIN 1-RELATED"/>
    <property type="match status" value="1"/>
</dbReference>
<dbReference type="GO" id="GO:0062054">
    <property type="term" value="F:fluoride channel activity"/>
    <property type="evidence" value="ECO:0007669"/>
    <property type="project" value="UniProtKB-UniRule"/>
</dbReference>
<protein>
    <recommendedName>
        <fullName evidence="12">Fluoride-specific ion channel FluC</fullName>
    </recommendedName>
</protein>
<evidence type="ECO:0000256" key="6">
    <source>
        <dbReference type="ARBA" id="ARBA00023053"/>
    </source>
</evidence>
<evidence type="ECO:0000256" key="2">
    <source>
        <dbReference type="ARBA" id="ARBA00022475"/>
    </source>
</evidence>
<dbReference type="GO" id="GO:0005886">
    <property type="term" value="C:plasma membrane"/>
    <property type="evidence" value="ECO:0007669"/>
    <property type="project" value="UniProtKB-SubCell"/>
</dbReference>
<keyword evidence="5 12" id="KW-1133">Transmembrane helix</keyword>
<dbReference type="GO" id="GO:0140114">
    <property type="term" value="P:cellular detoxification of fluoride"/>
    <property type="evidence" value="ECO:0007669"/>
    <property type="project" value="UniProtKB-UniRule"/>
</dbReference>
<feature type="binding site" evidence="12">
    <location>
        <position position="79"/>
    </location>
    <ligand>
        <name>Na(+)</name>
        <dbReference type="ChEBI" id="CHEBI:29101"/>
        <note>structural</note>
    </ligand>
</feature>
<evidence type="ECO:0000256" key="3">
    <source>
        <dbReference type="ARBA" id="ARBA00022519"/>
    </source>
</evidence>
<dbReference type="Proteomes" id="UP000193925">
    <property type="component" value="Chromosome AFERRI"/>
</dbReference>
<sequence>MFATFGYVTFFALIGVWARYGQNLLVQTVFGRGFPWAILSVNVMGCFLMGFLFFETLDRISVSPELRTGILTGGLGTYTTFSTFSVETLVLFENGEPIKGLIYVFSTMVLCLGATFAGAWISRSI</sequence>
<dbReference type="GO" id="GO:0046872">
    <property type="term" value="F:metal ion binding"/>
    <property type="evidence" value="ECO:0007669"/>
    <property type="project" value="UniProtKB-KW"/>
</dbReference>
<keyword evidence="4 12" id="KW-0812">Transmembrane</keyword>
<keyword evidence="12" id="KW-0813">Transport</keyword>
<keyword evidence="12" id="KW-0479">Metal-binding</keyword>
<comment type="subcellular location">
    <subcellularLocation>
        <location evidence="1 12">Cell membrane</location>
        <topology evidence="1 12">Multi-pass membrane protein</topology>
    </subcellularLocation>
</comment>
<dbReference type="Pfam" id="PF02537">
    <property type="entry name" value="CRCB"/>
    <property type="match status" value="1"/>
</dbReference>
<name>A0A060UZT9_9PROT</name>
<dbReference type="HAMAP" id="MF_00454">
    <property type="entry name" value="FluC"/>
    <property type="match status" value="1"/>
</dbReference>
<keyword evidence="6 12" id="KW-0915">Sodium</keyword>
<evidence type="ECO:0000313" key="14">
    <source>
        <dbReference type="EMBL" id="SMH66489.1"/>
    </source>
</evidence>
<keyword evidence="2 12" id="KW-1003">Cell membrane</keyword>
<feature type="transmembrane region" description="Helical" evidence="12">
    <location>
        <begin position="101"/>
        <end position="121"/>
    </location>
</feature>
<dbReference type="InterPro" id="IPR003691">
    <property type="entry name" value="FluC"/>
</dbReference>
<evidence type="ECO:0000256" key="8">
    <source>
        <dbReference type="ARBA" id="ARBA00023136"/>
    </source>
</evidence>
<keyword evidence="3" id="KW-0997">Cell inner membrane</keyword>
<feature type="binding site" evidence="12">
    <location>
        <position position="76"/>
    </location>
    <ligand>
        <name>Na(+)</name>
        <dbReference type="ChEBI" id="CHEBI:29101"/>
        <note>structural</note>
    </ligand>
</feature>
<comment type="catalytic activity">
    <reaction evidence="11">
        <text>fluoride(in) = fluoride(out)</text>
        <dbReference type="Rhea" id="RHEA:76159"/>
        <dbReference type="ChEBI" id="CHEBI:17051"/>
    </reaction>
    <physiologicalReaction direction="left-to-right" evidence="11">
        <dbReference type="Rhea" id="RHEA:76160"/>
    </physiologicalReaction>
</comment>